<name>A0A8J3EEA0_9PROT</name>
<dbReference type="PIRSF" id="PIRSF001495">
    <property type="entry name" value="Met_asp_mut_epsi"/>
    <property type="match status" value="1"/>
</dbReference>
<dbReference type="InterPro" id="IPR016176">
    <property type="entry name" value="Cbl-dep_enz_cat"/>
</dbReference>
<protein>
    <submittedName>
        <fullName evidence="4">Glutamate mutase epsilon subunit</fullName>
    </submittedName>
</protein>
<organism evidence="4 5">
    <name type="scientific">Caldovatus sediminis</name>
    <dbReference type="NCBI Taxonomy" id="2041189"/>
    <lineage>
        <taxon>Bacteria</taxon>
        <taxon>Pseudomonadati</taxon>
        <taxon>Pseudomonadota</taxon>
        <taxon>Alphaproteobacteria</taxon>
        <taxon>Acetobacterales</taxon>
        <taxon>Roseomonadaceae</taxon>
        <taxon>Caldovatus</taxon>
    </lineage>
</organism>
<keyword evidence="1" id="KW-0846">Cobalamin</keyword>
<keyword evidence="5" id="KW-1185">Reference proteome</keyword>
<dbReference type="GO" id="GO:0050097">
    <property type="term" value="F:methylaspartate mutase activity"/>
    <property type="evidence" value="ECO:0007669"/>
    <property type="project" value="InterPro"/>
</dbReference>
<dbReference type="AlphaFoldDB" id="A0A8J3EEA0"/>
<dbReference type="Gene3D" id="3.90.970.10">
    <property type="match status" value="1"/>
</dbReference>
<dbReference type="RefSeq" id="WP_188903984.1">
    <property type="nucleotide sequence ID" value="NZ_BMKS01000023.1"/>
</dbReference>
<dbReference type="Gene3D" id="3.20.20.240">
    <property type="entry name" value="Methylmalonyl-CoA mutase"/>
    <property type="match status" value="1"/>
</dbReference>
<sequence>MSAATRSRPAAAPPVTAGRWDDARFEAERARVLAGWRTGAEVDLAEAAALHKRRPALANVPRKRAWGRETGTVLIQPYGGVTTLAGHTELVRHLAEVGEADIVPTTVDSQTRNLKYASAEEALRASERQGKELLNGFPIVNHGVRGARQVVEAVEVPVELRIGTVVPQLACEIAFAAGMSSVTAGPIYYTAHYSRDTGFAETIANWQYVFRLIGRYAELGVPIGLQIHGIGTSTPFPNTLLGAAAVLETLIAAAQGARSFAVDARLMGNLAQDIAGVRAIREIVEEYVVRRFGYADAAITIDRKSWGGKYPEDTARAFGIVCYNAVSGVLAGADEFIANSVQEGVGIPLKEANADTLKAIRQVVGVMRGQRAALAGEEVETEVEHMKAEMRAILDAALDLGQGDPALATVRGFQAGLLDIPFAASRHCRGEVMVARDAAGAVRYLDPGRVPVPAAVLARHRACLERRAAARGRPIDYQTIVDDIFSISRGFLVRD</sequence>
<dbReference type="GO" id="GO:0019670">
    <property type="term" value="P:anaerobic L-glutamate catabolic process"/>
    <property type="evidence" value="ECO:0007669"/>
    <property type="project" value="InterPro"/>
</dbReference>
<dbReference type="InterPro" id="IPR014714">
    <property type="entry name" value="Glu_mut_E_C_dom_sf"/>
</dbReference>
<dbReference type="Pfam" id="PF06368">
    <property type="entry name" value="Met_asp_mut_E"/>
    <property type="match status" value="1"/>
</dbReference>
<comment type="caution">
    <text evidence="4">The sequence shown here is derived from an EMBL/GenBank/DDBJ whole genome shotgun (WGS) entry which is preliminary data.</text>
</comment>
<dbReference type="NCBIfam" id="TIGR01503">
    <property type="entry name" value="MthylAspMut_E"/>
    <property type="match status" value="1"/>
</dbReference>
<evidence type="ECO:0000313" key="5">
    <source>
        <dbReference type="Proteomes" id="UP000597507"/>
    </source>
</evidence>
<dbReference type="InterPro" id="IPR006396">
    <property type="entry name" value="Glu_mut_E"/>
</dbReference>
<evidence type="ECO:0000256" key="1">
    <source>
        <dbReference type="ARBA" id="ARBA00022628"/>
    </source>
</evidence>
<dbReference type="Proteomes" id="UP000597507">
    <property type="component" value="Unassembled WGS sequence"/>
</dbReference>
<dbReference type="EMBL" id="BMKS01000023">
    <property type="protein sequence ID" value="GGG50827.1"/>
    <property type="molecule type" value="Genomic_DNA"/>
</dbReference>
<reference evidence="4 5" key="1">
    <citation type="journal article" date="2014" name="Int. J. Syst. Evol. Microbiol.">
        <title>Complete genome sequence of Corynebacterium casei LMG S-19264T (=DSM 44701T), isolated from a smear-ripened cheese.</title>
        <authorList>
            <consortium name="US DOE Joint Genome Institute (JGI-PGF)"/>
            <person name="Walter F."/>
            <person name="Albersmeier A."/>
            <person name="Kalinowski J."/>
            <person name="Ruckert C."/>
        </authorList>
    </citation>
    <scope>NUCLEOTIDE SEQUENCE [LARGE SCALE GENOMIC DNA]</scope>
    <source>
        <strain evidence="4 5">CGMCC 1.16330</strain>
    </source>
</reference>
<dbReference type="SUPFAM" id="SSF51703">
    <property type="entry name" value="Cobalamin (vitamin B12)-dependent enzymes"/>
    <property type="match status" value="1"/>
</dbReference>
<evidence type="ECO:0000313" key="4">
    <source>
        <dbReference type="EMBL" id="GGG50827.1"/>
    </source>
</evidence>
<evidence type="ECO:0000256" key="3">
    <source>
        <dbReference type="ARBA" id="ARBA00023285"/>
    </source>
</evidence>
<dbReference type="GO" id="GO:0031419">
    <property type="term" value="F:cobalamin binding"/>
    <property type="evidence" value="ECO:0007669"/>
    <property type="project" value="UniProtKB-KW"/>
</dbReference>
<keyword evidence="3" id="KW-0170">Cobalt</keyword>
<keyword evidence="2" id="KW-0413">Isomerase</keyword>
<accession>A0A8J3EEA0</accession>
<gene>
    <name evidence="4" type="ORF">GCM10010964_42650</name>
</gene>
<proteinExistence type="predicted"/>
<evidence type="ECO:0000256" key="2">
    <source>
        <dbReference type="ARBA" id="ARBA00023235"/>
    </source>
</evidence>